<dbReference type="SMART" id="SM00331">
    <property type="entry name" value="PP2C_SIG"/>
    <property type="match status" value="1"/>
</dbReference>
<gene>
    <name evidence="4" type="ORF">AQPW35_20100</name>
</gene>
<dbReference type="SUPFAM" id="SSF81606">
    <property type="entry name" value="PP2C-like"/>
    <property type="match status" value="1"/>
</dbReference>
<dbReference type="InterPro" id="IPR029016">
    <property type="entry name" value="GAF-like_dom_sf"/>
</dbReference>
<dbReference type="InterPro" id="IPR052016">
    <property type="entry name" value="Bact_Sigma-Reg"/>
</dbReference>
<proteinExistence type="predicted"/>
<comment type="caution">
    <text evidence="4">The sequence shown here is derived from an EMBL/GenBank/DDBJ whole genome shotgun (WGS) entry which is preliminary data.</text>
</comment>
<protein>
    <recommendedName>
        <fullName evidence="6">GAF domain-containing protein</fullName>
    </recommendedName>
</protein>
<evidence type="ECO:0000256" key="1">
    <source>
        <dbReference type="ARBA" id="ARBA00022801"/>
    </source>
</evidence>
<name>A0A480AMN2_9BURK</name>
<evidence type="ECO:0000259" key="3">
    <source>
        <dbReference type="SMART" id="SM00331"/>
    </source>
</evidence>
<dbReference type="Gene3D" id="3.30.450.40">
    <property type="match status" value="1"/>
</dbReference>
<evidence type="ECO:0008006" key="6">
    <source>
        <dbReference type="Google" id="ProtNLM"/>
    </source>
</evidence>
<dbReference type="RefSeq" id="WP_162520745.1">
    <property type="nucleotide sequence ID" value="NZ_BJCL01000004.1"/>
</dbReference>
<keyword evidence="5" id="KW-1185">Reference proteome</keyword>
<dbReference type="Proteomes" id="UP000301751">
    <property type="component" value="Unassembled WGS sequence"/>
</dbReference>
<evidence type="ECO:0000259" key="2">
    <source>
        <dbReference type="SMART" id="SM00065"/>
    </source>
</evidence>
<dbReference type="Pfam" id="PF01590">
    <property type="entry name" value="GAF"/>
    <property type="match status" value="1"/>
</dbReference>
<organism evidence="4 5">
    <name type="scientific">Pseudaquabacterium pictum</name>
    <dbReference type="NCBI Taxonomy" id="2315236"/>
    <lineage>
        <taxon>Bacteria</taxon>
        <taxon>Pseudomonadati</taxon>
        <taxon>Pseudomonadota</taxon>
        <taxon>Betaproteobacteria</taxon>
        <taxon>Burkholderiales</taxon>
        <taxon>Sphaerotilaceae</taxon>
        <taxon>Pseudaquabacterium</taxon>
    </lineage>
</organism>
<dbReference type="PANTHER" id="PTHR43156:SF2">
    <property type="entry name" value="STAGE II SPORULATION PROTEIN E"/>
    <property type="match status" value="1"/>
</dbReference>
<dbReference type="Gene3D" id="3.60.40.10">
    <property type="entry name" value="PPM-type phosphatase domain"/>
    <property type="match status" value="1"/>
</dbReference>
<feature type="domain" description="GAF" evidence="2">
    <location>
        <begin position="31"/>
        <end position="175"/>
    </location>
</feature>
<dbReference type="PANTHER" id="PTHR43156">
    <property type="entry name" value="STAGE II SPORULATION PROTEIN E-RELATED"/>
    <property type="match status" value="1"/>
</dbReference>
<dbReference type="GO" id="GO:0016791">
    <property type="term" value="F:phosphatase activity"/>
    <property type="evidence" value="ECO:0007669"/>
    <property type="project" value="TreeGrafter"/>
</dbReference>
<dbReference type="InterPro" id="IPR001932">
    <property type="entry name" value="PPM-type_phosphatase-like_dom"/>
</dbReference>
<accession>A0A480AMN2</accession>
<evidence type="ECO:0000313" key="4">
    <source>
        <dbReference type="EMBL" id="GCL62929.1"/>
    </source>
</evidence>
<dbReference type="InterPro" id="IPR036457">
    <property type="entry name" value="PPM-type-like_dom_sf"/>
</dbReference>
<dbReference type="SUPFAM" id="SSF55781">
    <property type="entry name" value="GAF domain-like"/>
    <property type="match status" value="1"/>
</dbReference>
<dbReference type="SMART" id="SM00065">
    <property type="entry name" value="GAF"/>
    <property type="match status" value="1"/>
</dbReference>
<dbReference type="AlphaFoldDB" id="A0A480AMN2"/>
<dbReference type="EMBL" id="BJCL01000004">
    <property type="protein sequence ID" value="GCL62929.1"/>
    <property type="molecule type" value="Genomic_DNA"/>
</dbReference>
<evidence type="ECO:0000313" key="5">
    <source>
        <dbReference type="Proteomes" id="UP000301751"/>
    </source>
</evidence>
<dbReference type="InterPro" id="IPR003018">
    <property type="entry name" value="GAF"/>
</dbReference>
<keyword evidence="1" id="KW-0378">Hydrolase</keyword>
<dbReference type="Pfam" id="PF07228">
    <property type="entry name" value="SpoIIE"/>
    <property type="match status" value="1"/>
</dbReference>
<feature type="domain" description="PPM-type phosphatase" evidence="3">
    <location>
        <begin position="202"/>
        <end position="419"/>
    </location>
</feature>
<sequence>MTGPDTLTMPPSADGLSAILEVTRALAAPFDLHTLLQQITAAAQRVVQAERVSVWLADADGQSLHVEVAGDLPMLRVPLGQGLVGACAQQRCTIHVPDCYADPRFNPAIDRQTGFHTRSMLSVPLIDHCAQLVGVLQLLNRRGGVFDDQDQQLAEALAAQCAVALTRVHLTRQLVQSELLRQEVELAGQVQRSTLPAAMPQVPGYAMHGVFMPAAATGGDTYDLALLDQGLLVVLADATGHGIGPALSVVQMHAMLRMAFSLGASLEQAFRHVNDRLADTLPDSRFVTAFVGLLDAQHHQLRFLSGGQGPILHLQAASGQCTAHRATSFPMGAMRLQALKPAVVLDLAPGDWLLLLSDGIYEYADPDGVQFGCARVEAVLQRHQAAMPAEVAEQLLVAVQAHARGAAQDDDITMVLIRRLPVA</sequence>
<reference evidence="5" key="1">
    <citation type="submission" date="2019-03" db="EMBL/GenBank/DDBJ databases">
        <title>Aquabacterium pictum sp.nov., the first bacteriochlorophyll a-containing freshwater bacterium in the genus Aquabacterium of the class Betaproteobacteria.</title>
        <authorList>
            <person name="Hirose S."/>
            <person name="Tank M."/>
            <person name="Hara E."/>
            <person name="Tamaki H."/>
            <person name="Takaichi S."/>
            <person name="Haruta S."/>
            <person name="Hanada S."/>
        </authorList>
    </citation>
    <scope>NUCLEOTIDE SEQUENCE [LARGE SCALE GENOMIC DNA]</scope>
    <source>
        <strain evidence="5">W35</strain>
    </source>
</reference>